<feature type="binding site" evidence="6">
    <location>
        <begin position="326"/>
        <end position="328"/>
    </location>
    <ligand>
        <name>substrate</name>
        <note>ligand shared with subunit alpha</note>
    </ligand>
</feature>
<dbReference type="NCBIfam" id="TIGR01016">
    <property type="entry name" value="sucCoAbeta"/>
    <property type="match status" value="1"/>
</dbReference>
<feature type="binding site" evidence="6">
    <location>
        <position position="42"/>
    </location>
    <ligand>
        <name>ATP</name>
        <dbReference type="ChEBI" id="CHEBI:30616"/>
    </ligand>
</feature>
<evidence type="ECO:0000256" key="4">
    <source>
        <dbReference type="ARBA" id="ARBA00022741"/>
    </source>
</evidence>
<dbReference type="Gene3D" id="3.30.1490.20">
    <property type="entry name" value="ATP-grasp fold, A domain"/>
    <property type="match status" value="1"/>
</dbReference>
<keyword evidence="4 6" id="KW-0547">Nucleotide-binding</keyword>
<feature type="binding site" evidence="6">
    <location>
        <begin position="49"/>
        <end position="51"/>
    </location>
    <ligand>
        <name>ATP</name>
        <dbReference type="ChEBI" id="CHEBI:30616"/>
    </ligand>
</feature>
<dbReference type="PIRSF" id="PIRSF001554">
    <property type="entry name" value="SucCS_beta"/>
    <property type="match status" value="1"/>
</dbReference>
<dbReference type="PANTHER" id="PTHR11815:SF10">
    <property type="entry name" value="SUCCINATE--COA LIGASE [GDP-FORMING] SUBUNIT BETA, MITOCHONDRIAL"/>
    <property type="match status" value="1"/>
</dbReference>
<comment type="catalytic activity">
    <reaction evidence="6">
        <text>GTP + succinate + CoA = succinyl-CoA + GDP + phosphate</text>
        <dbReference type="Rhea" id="RHEA:22120"/>
        <dbReference type="ChEBI" id="CHEBI:30031"/>
        <dbReference type="ChEBI" id="CHEBI:37565"/>
        <dbReference type="ChEBI" id="CHEBI:43474"/>
        <dbReference type="ChEBI" id="CHEBI:57287"/>
        <dbReference type="ChEBI" id="CHEBI:57292"/>
        <dbReference type="ChEBI" id="CHEBI:58189"/>
    </reaction>
</comment>
<dbReference type="FunFam" id="3.30.470.20:FF:000002">
    <property type="entry name" value="Succinate--CoA ligase [ADP-forming] subunit beta"/>
    <property type="match status" value="1"/>
</dbReference>
<dbReference type="SUPFAM" id="SSF52210">
    <property type="entry name" value="Succinyl-CoA synthetase domains"/>
    <property type="match status" value="1"/>
</dbReference>
<dbReference type="InterPro" id="IPR013815">
    <property type="entry name" value="ATP_grasp_subdomain_1"/>
</dbReference>
<accession>A0AAN1Y004</accession>
<evidence type="ECO:0000256" key="2">
    <source>
        <dbReference type="ARBA" id="ARBA00022598"/>
    </source>
</evidence>
<dbReference type="EC" id="6.2.1.5" evidence="6"/>
<organism evidence="9 10">
    <name type="scientific">Vulcanimicrobium alpinum</name>
    <dbReference type="NCBI Taxonomy" id="3016050"/>
    <lineage>
        <taxon>Bacteria</taxon>
        <taxon>Bacillati</taxon>
        <taxon>Vulcanimicrobiota</taxon>
        <taxon>Vulcanimicrobiia</taxon>
        <taxon>Vulcanimicrobiales</taxon>
        <taxon>Vulcanimicrobiaceae</taxon>
        <taxon>Vulcanimicrobium</taxon>
    </lineage>
</organism>
<comment type="function">
    <text evidence="6">Succinyl-CoA synthetase functions in the citric acid cycle (TCA), coupling the hydrolysis of succinyl-CoA to the synthesis of either ATP or GTP and thus represents the only step of substrate-level phosphorylation in the TCA. The beta subunit provides nucleotide specificity of the enzyme and binds the substrate succinate, while the binding sites for coenzyme A and phosphate are found in the alpha subunit.</text>
</comment>
<dbReference type="GO" id="GO:0006099">
    <property type="term" value="P:tricarboxylic acid cycle"/>
    <property type="evidence" value="ECO:0007669"/>
    <property type="project" value="UniProtKB-UniRule"/>
</dbReference>
<proteinExistence type="inferred from homology"/>
<dbReference type="Pfam" id="PF00549">
    <property type="entry name" value="Ligase_CoA"/>
    <property type="match status" value="1"/>
</dbReference>
<dbReference type="InterPro" id="IPR011761">
    <property type="entry name" value="ATP-grasp"/>
</dbReference>
<feature type="binding site" evidence="6">
    <location>
        <position position="269"/>
    </location>
    <ligand>
        <name>substrate</name>
        <note>ligand shared with subunit alpha</note>
    </ligand>
</feature>
<keyword evidence="5 6" id="KW-0460">Magnesium</keyword>
<dbReference type="PANTHER" id="PTHR11815">
    <property type="entry name" value="SUCCINYL-COA SYNTHETASE BETA CHAIN"/>
    <property type="match status" value="1"/>
</dbReference>
<dbReference type="Gene3D" id="3.40.50.261">
    <property type="entry name" value="Succinyl-CoA synthetase domains"/>
    <property type="match status" value="1"/>
</dbReference>
<dbReference type="Pfam" id="PF08442">
    <property type="entry name" value="ATP-grasp_2"/>
    <property type="match status" value="1"/>
</dbReference>
<dbReference type="PROSITE" id="PS50975">
    <property type="entry name" value="ATP_GRASP"/>
    <property type="match status" value="1"/>
</dbReference>
<dbReference type="EMBL" id="AP025523">
    <property type="protein sequence ID" value="BDE07628.1"/>
    <property type="molecule type" value="Genomic_DNA"/>
</dbReference>
<dbReference type="GO" id="GO:0000287">
    <property type="term" value="F:magnesium ion binding"/>
    <property type="evidence" value="ECO:0007669"/>
    <property type="project" value="UniProtKB-UniRule"/>
</dbReference>
<keyword evidence="6" id="KW-0816">Tricarboxylic acid cycle</keyword>
<dbReference type="KEGG" id="vab:WPS_29040"/>
<keyword evidence="6 7" id="KW-0067">ATP-binding</keyword>
<evidence type="ECO:0000313" key="9">
    <source>
        <dbReference type="EMBL" id="BDE07628.1"/>
    </source>
</evidence>
<evidence type="ECO:0000256" key="7">
    <source>
        <dbReference type="PROSITE-ProRule" id="PRU00409"/>
    </source>
</evidence>
<feature type="binding site" evidence="6">
    <location>
        <position position="102"/>
    </location>
    <ligand>
        <name>ATP</name>
        <dbReference type="ChEBI" id="CHEBI:30616"/>
    </ligand>
</feature>
<dbReference type="InterPro" id="IPR013650">
    <property type="entry name" value="ATP-grasp_succ-CoA_synth-type"/>
</dbReference>
<protein>
    <recommendedName>
        <fullName evidence="6">Succinate--CoA ligase [ADP-forming] subunit beta</fullName>
        <ecNumber evidence="6">6.2.1.5</ecNumber>
    </recommendedName>
    <alternativeName>
        <fullName evidence="6">Succinyl-CoA synthetase subunit beta</fullName>
        <shortName evidence="6">SCS-beta</shortName>
    </alternativeName>
</protein>
<dbReference type="SUPFAM" id="SSF56059">
    <property type="entry name" value="Glutathione synthetase ATP-binding domain-like"/>
    <property type="match status" value="1"/>
</dbReference>
<gene>
    <name evidence="6 9" type="primary">sucC</name>
    <name evidence="9" type="ORF">WPS_29040</name>
</gene>
<evidence type="ECO:0000256" key="1">
    <source>
        <dbReference type="ARBA" id="ARBA00009182"/>
    </source>
</evidence>
<evidence type="ECO:0000256" key="3">
    <source>
        <dbReference type="ARBA" id="ARBA00022723"/>
    </source>
</evidence>
<evidence type="ECO:0000259" key="8">
    <source>
        <dbReference type="PROSITE" id="PS50975"/>
    </source>
</evidence>
<feature type="binding site" evidence="6">
    <location>
        <position position="194"/>
    </location>
    <ligand>
        <name>Mg(2+)</name>
        <dbReference type="ChEBI" id="CHEBI:18420"/>
    </ligand>
</feature>
<comment type="similarity">
    <text evidence="1 6">Belongs to the succinate/malate CoA ligase beta subunit family.</text>
</comment>
<feature type="binding site" evidence="6">
    <location>
        <position position="208"/>
    </location>
    <ligand>
        <name>Mg(2+)</name>
        <dbReference type="ChEBI" id="CHEBI:18420"/>
    </ligand>
</feature>
<name>A0AAN1Y004_UNVUL</name>
<dbReference type="Gene3D" id="3.30.470.20">
    <property type="entry name" value="ATP-grasp fold, B domain"/>
    <property type="match status" value="1"/>
</dbReference>
<dbReference type="GO" id="GO:0006104">
    <property type="term" value="P:succinyl-CoA metabolic process"/>
    <property type="evidence" value="ECO:0007669"/>
    <property type="project" value="TreeGrafter"/>
</dbReference>
<keyword evidence="3 6" id="KW-0479">Metal-binding</keyword>
<keyword evidence="10" id="KW-1185">Reference proteome</keyword>
<dbReference type="Proteomes" id="UP001317532">
    <property type="component" value="Chromosome"/>
</dbReference>
<comment type="cofactor">
    <cofactor evidence="6">
        <name>Mg(2+)</name>
        <dbReference type="ChEBI" id="CHEBI:18420"/>
    </cofactor>
    <text evidence="6">Binds 1 Mg(2+) ion per subunit.</text>
</comment>
<dbReference type="InterPro" id="IPR005811">
    <property type="entry name" value="SUCC_ACL_C"/>
</dbReference>
<dbReference type="InterPro" id="IPR005809">
    <property type="entry name" value="Succ_CoA_ligase-like_bsu"/>
</dbReference>
<dbReference type="InterPro" id="IPR016102">
    <property type="entry name" value="Succinyl-CoA_synth-like"/>
</dbReference>
<dbReference type="AlphaFoldDB" id="A0AAN1Y004"/>
<sequence length="393" mass="41152">MEYQGKDLFRRVGIPTPNGVYATSAAEVRDYIAAHPGSWVLKSQVMMGGRGKAGGIKFADDAATGETLARELIGKVLKSIQNPEGEEVRSLLVEEKVAIASEAYVSITIDRATKKPVVIVTSQGGMDVEEVAEAHPEAISKYWIDPAAGYSPFIGRQLAFAAKLPVGYRKAFPGLLGALYTLFMDYGANLVEINPLVLTKDGRVIASDAKVDLDDNGLYKHPDVADWNKKQPADADQAAAVAIGLGMSNYARFDDEPGAAPKNVGTIANGAGLGMGTMDAVKNAGGGAANFLDIGGGAQAELVKKSYELVTSDPRVTAMFINIFGGITRGDQVAKGIVEALAGGDVRKVPLVIRLTGTNADEGRKILADAGFVPVETMDEGAAKVVALANGAN</sequence>
<feature type="binding site" evidence="6">
    <location>
        <position position="94"/>
    </location>
    <ligand>
        <name>ATP</name>
        <dbReference type="ChEBI" id="CHEBI:30616"/>
    </ligand>
</feature>
<reference evidence="9 10" key="1">
    <citation type="journal article" date="2022" name="ISME Commun">
        <title>Vulcanimicrobium alpinus gen. nov. sp. nov., the first cultivated representative of the candidate phylum 'Eremiobacterota', is a metabolically versatile aerobic anoxygenic phototroph.</title>
        <authorList>
            <person name="Yabe S."/>
            <person name="Muto K."/>
            <person name="Abe K."/>
            <person name="Yokota A."/>
            <person name="Staudigel H."/>
            <person name="Tebo B.M."/>
        </authorList>
    </citation>
    <scope>NUCLEOTIDE SEQUENCE [LARGE SCALE GENOMIC DNA]</scope>
    <source>
        <strain evidence="9 10">WC8-2</strain>
    </source>
</reference>
<evidence type="ECO:0000256" key="6">
    <source>
        <dbReference type="HAMAP-Rule" id="MF_00558"/>
    </source>
</evidence>
<comment type="catalytic activity">
    <reaction evidence="6">
        <text>succinate + ATP + CoA = succinyl-CoA + ADP + phosphate</text>
        <dbReference type="Rhea" id="RHEA:17661"/>
        <dbReference type="ChEBI" id="CHEBI:30031"/>
        <dbReference type="ChEBI" id="CHEBI:30616"/>
        <dbReference type="ChEBI" id="CHEBI:43474"/>
        <dbReference type="ChEBI" id="CHEBI:57287"/>
        <dbReference type="ChEBI" id="CHEBI:57292"/>
        <dbReference type="ChEBI" id="CHEBI:456216"/>
        <dbReference type="EC" id="6.2.1.5"/>
    </reaction>
</comment>
<feature type="domain" description="ATP-grasp" evidence="8">
    <location>
        <begin position="6"/>
        <end position="222"/>
    </location>
</feature>
<comment type="pathway">
    <text evidence="6">Carbohydrate metabolism; tricarboxylic acid cycle; succinate from succinyl-CoA (ligase route): step 1/1.</text>
</comment>
<dbReference type="GO" id="GO:0005524">
    <property type="term" value="F:ATP binding"/>
    <property type="evidence" value="ECO:0007669"/>
    <property type="project" value="UniProtKB-UniRule"/>
</dbReference>
<feature type="binding site" evidence="6">
    <location>
        <position position="97"/>
    </location>
    <ligand>
        <name>ATP</name>
        <dbReference type="ChEBI" id="CHEBI:30616"/>
    </ligand>
</feature>
<dbReference type="HAMAP" id="MF_00558">
    <property type="entry name" value="Succ_CoA_beta"/>
    <property type="match status" value="1"/>
</dbReference>
<dbReference type="NCBIfam" id="NF001913">
    <property type="entry name" value="PRK00696.1"/>
    <property type="match status" value="1"/>
</dbReference>
<comment type="subunit">
    <text evidence="6">Heterotetramer of two alpha and two beta subunits.</text>
</comment>
<evidence type="ECO:0000256" key="5">
    <source>
        <dbReference type="ARBA" id="ARBA00022842"/>
    </source>
</evidence>
<dbReference type="GO" id="GO:0042709">
    <property type="term" value="C:succinate-CoA ligase complex"/>
    <property type="evidence" value="ECO:0007669"/>
    <property type="project" value="TreeGrafter"/>
</dbReference>
<dbReference type="GO" id="GO:0004775">
    <property type="term" value="F:succinate-CoA ligase (ADP-forming) activity"/>
    <property type="evidence" value="ECO:0007669"/>
    <property type="project" value="UniProtKB-UniRule"/>
</dbReference>
<evidence type="ECO:0000313" key="10">
    <source>
        <dbReference type="Proteomes" id="UP001317532"/>
    </source>
</evidence>
<keyword evidence="2 6" id="KW-0436">Ligase</keyword>